<dbReference type="InterPro" id="IPR008979">
    <property type="entry name" value="Galactose-bd-like_sf"/>
</dbReference>
<dbReference type="Proteomes" id="UP000799428">
    <property type="component" value="Unassembled WGS sequence"/>
</dbReference>
<dbReference type="OrthoDB" id="426386at2759"/>
<dbReference type="PANTHER" id="PTHR13194">
    <property type="entry name" value="COMPLEX I INTERMEDIATE-ASSOCIATED PROTEIN 30"/>
    <property type="match status" value="1"/>
</dbReference>
<evidence type="ECO:0000259" key="4">
    <source>
        <dbReference type="Pfam" id="PF08547"/>
    </source>
</evidence>
<protein>
    <submittedName>
        <fullName evidence="5">CIA30-domain-containing protein</fullName>
    </submittedName>
</protein>
<feature type="transmembrane region" description="Helical" evidence="3">
    <location>
        <begin position="247"/>
        <end position="265"/>
    </location>
</feature>
<dbReference type="EMBL" id="MU005775">
    <property type="protein sequence ID" value="KAF2706641.1"/>
    <property type="molecule type" value="Genomic_DNA"/>
</dbReference>
<feature type="region of interest" description="Disordered" evidence="2">
    <location>
        <begin position="1"/>
        <end position="46"/>
    </location>
</feature>
<proteinExistence type="inferred from homology"/>
<dbReference type="AlphaFoldDB" id="A0A6G1K2G4"/>
<evidence type="ECO:0000313" key="6">
    <source>
        <dbReference type="Proteomes" id="UP000799428"/>
    </source>
</evidence>
<keyword evidence="3" id="KW-0472">Membrane</keyword>
<dbReference type="InterPro" id="IPR013857">
    <property type="entry name" value="NADH-UbQ_OxRdtase-assoc_prot30"/>
</dbReference>
<keyword evidence="6" id="KW-1185">Reference proteome</keyword>
<comment type="similarity">
    <text evidence="1">Belongs to the CIA30 family.</text>
</comment>
<dbReference type="GO" id="GO:0010257">
    <property type="term" value="P:NADH dehydrogenase complex assembly"/>
    <property type="evidence" value="ECO:0007669"/>
    <property type="project" value="TreeGrafter"/>
</dbReference>
<evidence type="ECO:0000256" key="2">
    <source>
        <dbReference type="SAM" id="MobiDB-lite"/>
    </source>
</evidence>
<reference evidence="5" key="1">
    <citation type="journal article" date="2020" name="Stud. Mycol.">
        <title>101 Dothideomycetes genomes: a test case for predicting lifestyles and emergence of pathogens.</title>
        <authorList>
            <person name="Haridas S."/>
            <person name="Albert R."/>
            <person name="Binder M."/>
            <person name="Bloem J."/>
            <person name="Labutti K."/>
            <person name="Salamov A."/>
            <person name="Andreopoulos B."/>
            <person name="Baker S."/>
            <person name="Barry K."/>
            <person name="Bills G."/>
            <person name="Bluhm B."/>
            <person name="Cannon C."/>
            <person name="Castanera R."/>
            <person name="Culley D."/>
            <person name="Daum C."/>
            <person name="Ezra D."/>
            <person name="Gonzalez J."/>
            <person name="Henrissat B."/>
            <person name="Kuo A."/>
            <person name="Liang C."/>
            <person name="Lipzen A."/>
            <person name="Lutzoni F."/>
            <person name="Magnuson J."/>
            <person name="Mondo S."/>
            <person name="Nolan M."/>
            <person name="Ohm R."/>
            <person name="Pangilinan J."/>
            <person name="Park H.-J."/>
            <person name="Ramirez L."/>
            <person name="Alfaro M."/>
            <person name="Sun H."/>
            <person name="Tritt A."/>
            <person name="Yoshinaga Y."/>
            <person name="Zwiers L.-H."/>
            <person name="Turgeon B."/>
            <person name="Goodwin S."/>
            <person name="Spatafora J."/>
            <person name="Crous P."/>
            <person name="Grigoriev I."/>
        </authorList>
    </citation>
    <scope>NUCLEOTIDE SEQUENCE</scope>
    <source>
        <strain evidence="5">CBS 279.74</strain>
    </source>
</reference>
<feature type="domain" description="NADH:ubiquinone oxidoreductase intermediate-associated protein 30" evidence="4">
    <location>
        <begin position="17"/>
        <end position="185"/>
    </location>
</feature>
<dbReference type="GO" id="GO:0051082">
    <property type="term" value="F:unfolded protein binding"/>
    <property type="evidence" value="ECO:0007669"/>
    <property type="project" value="TreeGrafter"/>
</dbReference>
<keyword evidence="3" id="KW-1133">Transmembrane helix</keyword>
<dbReference type="PANTHER" id="PTHR13194:SF19">
    <property type="entry name" value="NAD(P)-BINDING ROSSMANN-FOLD SUPERFAMILY PROTEIN"/>
    <property type="match status" value="1"/>
</dbReference>
<dbReference type="Pfam" id="PF08547">
    <property type="entry name" value="CIA30"/>
    <property type="match status" value="1"/>
</dbReference>
<name>A0A6G1K2G4_9PLEO</name>
<evidence type="ECO:0000256" key="3">
    <source>
        <dbReference type="SAM" id="Phobius"/>
    </source>
</evidence>
<accession>A0A6G1K2G4</accession>
<evidence type="ECO:0000256" key="1">
    <source>
        <dbReference type="ARBA" id="ARBA00007884"/>
    </source>
</evidence>
<dbReference type="SUPFAM" id="SSF49785">
    <property type="entry name" value="Galactose-binding domain-like"/>
    <property type="match status" value="1"/>
</dbReference>
<dbReference type="InterPro" id="IPR039131">
    <property type="entry name" value="NDUFAF1"/>
</dbReference>
<keyword evidence="3" id="KW-0812">Transmembrane</keyword>
<gene>
    <name evidence="5" type="ORF">K504DRAFT_459043</name>
</gene>
<organism evidence="5 6">
    <name type="scientific">Pleomassaria siparia CBS 279.74</name>
    <dbReference type="NCBI Taxonomy" id="1314801"/>
    <lineage>
        <taxon>Eukaryota</taxon>
        <taxon>Fungi</taxon>
        <taxon>Dikarya</taxon>
        <taxon>Ascomycota</taxon>
        <taxon>Pezizomycotina</taxon>
        <taxon>Dothideomycetes</taxon>
        <taxon>Pleosporomycetidae</taxon>
        <taxon>Pleosporales</taxon>
        <taxon>Pleomassariaceae</taxon>
        <taxon>Pleomassaria</taxon>
    </lineage>
</organism>
<evidence type="ECO:0000313" key="5">
    <source>
        <dbReference type="EMBL" id="KAF2706641.1"/>
    </source>
</evidence>
<sequence length="275" mass="30647">MGKIKETTLFGGDKGWNSSDWTASDDRVRGGKSQSYLETSSSSSSARFHGNLDIKTLGGAGFASQRTTGDDKSWDLSDYDGIRIDLGKSDNKRYTFILKDAILPRNPDNGREQSTTSYEYDFDVSEDAALAKTSFVYMSWERFVPTYRGKEKKDAPSLDTKNIKRLSIMMRSFFGDQEGDFSLNIKSIKAVSPPIDLERGLVDAKNEHAEKLRDIKLQTHAANAVARSAIELGSRGYVPSVGRMRALSVYGLCLAAACLLAYSWAKDVRPKWPWH</sequence>